<evidence type="ECO:0000256" key="2">
    <source>
        <dbReference type="ARBA" id="ARBA00009025"/>
    </source>
</evidence>
<evidence type="ECO:0000256" key="11">
    <source>
        <dbReference type="ARBA" id="ARBA00023027"/>
    </source>
</evidence>
<dbReference type="Pfam" id="PF00361">
    <property type="entry name" value="Proton_antipo_M"/>
    <property type="match status" value="1"/>
</dbReference>
<dbReference type="PANTHER" id="PTHR43507">
    <property type="entry name" value="NADH-UBIQUINONE OXIDOREDUCTASE CHAIN 4"/>
    <property type="match status" value="1"/>
</dbReference>
<dbReference type="EMBL" id="KJ755996">
    <property type="protein sequence ID" value="AII72393.1"/>
    <property type="molecule type" value="Genomic_DNA"/>
</dbReference>
<comment type="subcellular location">
    <subcellularLocation>
        <location evidence="1 16">Mitochondrion membrane</location>
        <topology evidence="1 16">Multi-pass membrane protein</topology>
    </subcellularLocation>
</comment>
<accession>A0A076JE71</accession>
<feature type="transmembrane region" description="Helical" evidence="16">
    <location>
        <begin position="387"/>
        <end position="410"/>
    </location>
</feature>
<dbReference type="PRINTS" id="PR01437">
    <property type="entry name" value="NUOXDRDTASE4"/>
</dbReference>
<evidence type="ECO:0000256" key="1">
    <source>
        <dbReference type="ARBA" id="ARBA00004225"/>
    </source>
</evidence>
<protein>
    <recommendedName>
        <fullName evidence="4 16">NADH-ubiquinone oxidoreductase chain 4</fullName>
        <ecNumber evidence="3 16">7.1.1.2</ecNumber>
    </recommendedName>
</protein>
<evidence type="ECO:0000256" key="9">
    <source>
        <dbReference type="ARBA" id="ARBA00022982"/>
    </source>
</evidence>
<feature type="transmembrane region" description="Helical" evidence="16">
    <location>
        <begin position="190"/>
        <end position="213"/>
    </location>
</feature>
<dbReference type="GO" id="GO:0003954">
    <property type="term" value="F:NADH dehydrogenase activity"/>
    <property type="evidence" value="ECO:0007669"/>
    <property type="project" value="TreeGrafter"/>
</dbReference>
<keyword evidence="5 16" id="KW-0813">Transport</keyword>
<evidence type="ECO:0000256" key="10">
    <source>
        <dbReference type="ARBA" id="ARBA00022989"/>
    </source>
</evidence>
<feature type="transmembrane region" description="Helical" evidence="16">
    <location>
        <begin position="145"/>
        <end position="163"/>
    </location>
</feature>
<feature type="domain" description="NADH:quinone oxidoreductase/Mrp antiporter transmembrane" evidence="17">
    <location>
        <begin position="109"/>
        <end position="392"/>
    </location>
</feature>
<dbReference type="KEGG" id="maea:20159499"/>
<dbReference type="GO" id="GO:0042773">
    <property type="term" value="P:ATP synthesis coupled electron transport"/>
    <property type="evidence" value="ECO:0007669"/>
    <property type="project" value="InterPro"/>
</dbReference>
<comment type="similarity">
    <text evidence="2 16">Belongs to the complex I subunit 4 family.</text>
</comment>
<keyword evidence="7 16" id="KW-0812">Transmembrane</keyword>
<evidence type="ECO:0000256" key="6">
    <source>
        <dbReference type="ARBA" id="ARBA00022660"/>
    </source>
</evidence>
<feature type="transmembrane region" description="Helical" evidence="16">
    <location>
        <begin position="258"/>
        <end position="276"/>
    </location>
</feature>
<evidence type="ECO:0000256" key="14">
    <source>
        <dbReference type="ARBA" id="ARBA00023136"/>
    </source>
</evidence>
<keyword evidence="14 16" id="KW-0472">Membrane</keyword>
<evidence type="ECO:0000256" key="7">
    <source>
        <dbReference type="ARBA" id="ARBA00022692"/>
    </source>
</evidence>
<gene>
    <name evidence="18" type="primary">ND4</name>
</gene>
<proteinExistence type="inferred from homology"/>
<comment type="function">
    <text evidence="16">Core subunit of the mitochondrial membrane respiratory chain NADH dehydrogenase (Complex I) which catalyzes electron transfer from NADH through the respiratory chain, using ubiquinone as an electron acceptor. Essential for the catalytic activity and assembly of complex I.</text>
</comment>
<feature type="transmembrane region" description="Helical" evidence="16">
    <location>
        <begin position="113"/>
        <end position="133"/>
    </location>
</feature>
<evidence type="ECO:0000256" key="15">
    <source>
        <dbReference type="ARBA" id="ARBA00049551"/>
    </source>
</evidence>
<keyword evidence="12 16" id="KW-0830">Ubiquinone</keyword>
<geneLocation type="mitochondrion" evidence="18"/>
<feature type="transmembrane region" description="Helical" evidence="16">
    <location>
        <begin position="50"/>
        <end position="68"/>
    </location>
</feature>
<dbReference type="OrthoDB" id="2394882at2759"/>
<dbReference type="GeneID" id="20159499"/>
<dbReference type="CTD" id="4538"/>
<dbReference type="RefSeq" id="YP_009054294.1">
    <property type="nucleotide sequence ID" value="NC_024738.1"/>
</dbReference>
<keyword evidence="11 16" id="KW-0520">NAD</keyword>
<feature type="transmembrane region" description="Helical" evidence="16">
    <location>
        <begin position="89"/>
        <end position="107"/>
    </location>
</feature>
<name>A0A076JE71_MYAAR</name>
<dbReference type="GO" id="GO:0031966">
    <property type="term" value="C:mitochondrial membrane"/>
    <property type="evidence" value="ECO:0007669"/>
    <property type="project" value="UniProtKB-SubCell"/>
</dbReference>
<keyword evidence="6 16" id="KW-0679">Respiratory chain</keyword>
<evidence type="ECO:0000256" key="3">
    <source>
        <dbReference type="ARBA" id="ARBA00012944"/>
    </source>
</evidence>
<feature type="transmembrane region" description="Helical" evidence="16">
    <location>
        <begin position="9"/>
        <end position="30"/>
    </location>
</feature>
<keyword evidence="10 16" id="KW-1133">Transmembrane helix</keyword>
<dbReference type="EC" id="7.1.1.2" evidence="3 16"/>
<feature type="transmembrane region" description="Helical" evidence="16">
    <location>
        <begin position="347"/>
        <end position="367"/>
    </location>
</feature>
<dbReference type="GO" id="GO:0048039">
    <property type="term" value="F:ubiquinone binding"/>
    <property type="evidence" value="ECO:0007669"/>
    <property type="project" value="TreeGrafter"/>
</dbReference>
<feature type="transmembrane region" description="Helical" evidence="16">
    <location>
        <begin position="220"/>
        <end position="238"/>
    </location>
</feature>
<sequence>MMMVFVGSGFILGGGMSVFSLGLILFMGFISFSNYLSVAFVSGGVYMDQISYIMVLMTVMVSMASLVSSCKNLFLWEKGEKSGEKYKNGFETAVVGVAVSSSVMFLVSNVFFFFFFFEFSLLPTLWLILSWGFNPERLQAGVAMMLYTVCASVPMLVLLGHFYTWCYSAEYLVIKFSTFDGFSWFGEFQWVAWLWMMLGFLVKLPVFFFHTWLPKAHVEAPLAGSMLLAGVLLKLSIFGMMRLSDVFSMKSISVLSEFLLVFSAWGGVLTSCYCLCQSDIKALIAYSSIGHMSVCLMGVVSLYPLGWSGALCLGFAHGLCSPLLFSMAGSLYQWCRSQSMLLSKGLLLSYPSFALWWCLSCVLNSGLPPSLNFIGEVLSISSGAWTSLFLVLPGGMMCFLSGACCFYLYGSVCHGSASSMSTNVSNMSERYLSTGVFLSVFTFAGILGSDFFLL</sequence>
<evidence type="ECO:0000256" key="16">
    <source>
        <dbReference type="RuleBase" id="RU003297"/>
    </source>
</evidence>
<evidence type="ECO:0000256" key="5">
    <source>
        <dbReference type="ARBA" id="ARBA00022448"/>
    </source>
</evidence>
<dbReference type="GO" id="GO:0015990">
    <property type="term" value="P:electron transport coupled proton transport"/>
    <property type="evidence" value="ECO:0007669"/>
    <property type="project" value="TreeGrafter"/>
</dbReference>
<evidence type="ECO:0000256" key="4">
    <source>
        <dbReference type="ARBA" id="ARBA00021006"/>
    </source>
</evidence>
<feature type="transmembrane region" description="Helical" evidence="16">
    <location>
        <begin position="431"/>
        <end position="453"/>
    </location>
</feature>
<feature type="transmembrane region" description="Helical" evidence="16">
    <location>
        <begin position="315"/>
        <end position="335"/>
    </location>
</feature>
<comment type="catalytic activity">
    <reaction evidence="15 16">
        <text>a ubiquinone + NADH + 5 H(+)(in) = a ubiquinol + NAD(+) + 4 H(+)(out)</text>
        <dbReference type="Rhea" id="RHEA:29091"/>
        <dbReference type="Rhea" id="RHEA-COMP:9565"/>
        <dbReference type="Rhea" id="RHEA-COMP:9566"/>
        <dbReference type="ChEBI" id="CHEBI:15378"/>
        <dbReference type="ChEBI" id="CHEBI:16389"/>
        <dbReference type="ChEBI" id="CHEBI:17976"/>
        <dbReference type="ChEBI" id="CHEBI:57540"/>
        <dbReference type="ChEBI" id="CHEBI:57945"/>
        <dbReference type="EC" id="7.1.1.2"/>
    </reaction>
</comment>
<dbReference type="InterPro" id="IPR001750">
    <property type="entry name" value="ND/Mrp_TM"/>
</dbReference>
<dbReference type="OMA" id="GHMGFVL"/>
<evidence type="ECO:0000313" key="18">
    <source>
        <dbReference type="EMBL" id="AII72393.1"/>
    </source>
</evidence>
<keyword evidence="8" id="KW-1278">Translocase</keyword>
<reference evidence="18" key="1">
    <citation type="submission" date="2014-04" db="EMBL/GenBank/DDBJ databases">
        <title>Sequencing, Annotation and Characterization of the Mitogenome of the Soft-shell clam Mya arenaria.</title>
        <authorList>
            <person name="Wilson J.J."/>
            <person name="Hefner M."/>
            <person name="Walker C.W."/>
            <person name="Page S.T."/>
        </authorList>
    </citation>
    <scope>NUCLEOTIDE SEQUENCE</scope>
</reference>
<keyword evidence="13 16" id="KW-0496">Mitochondrion</keyword>
<evidence type="ECO:0000256" key="12">
    <source>
        <dbReference type="ARBA" id="ARBA00023075"/>
    </source>
</evidence>
<dbReference type="InterPro" id="IPR003918">
    <property type="entry name" value="NADH_UbQ_OxRdtase"/>
</dbReference>
<evidence type="ECO:0000256" key="13">
    <source>
        <dbReference type="ARBA" id="ARBA00023128"/>
    </source>
</evidence>
<dbReference type="GO" id="GO:0008137">
    <property type="term" value="F:NADH dehydrogenase (ubiquinone) activity"/>
    <property type="evidence" value="ECO:0007669"/>
    <property type="project" value="UniProtKB-UniRule"/>
</dbReference>
<dbReference type="PANTHER" id="PTHR43507:SF20">
    <property type="entry name" value="NADH-UBIQUINONE OXIDOREDUCTASE CHAIN 4"/>
    <property type="match status" value="1"/>
</dbReference>
<organism evidence="18">
    <name type="scientific">Mya arenaria</name>
    <name type="common">Soft-shell clam</name>
    <dbReference type="NCBI Taxonomy" id="6604"/>
    <lineage>
        <taxon>Eukaryota</taxon>
        <taxon>Metazoa</taxon>
        <taxon>Spiralia</taxon>
        <taxon>Lophotrochozoa</taxon>
        <taxon>Mollusca</taxon>
        <taxon>Bivalvia</taxon>
        <taxon>Autobranchia</taxon>
        <taxon>Heteroconchia</taxon>
        <taxon>Euheterodonta</taxon>
        <taxon>Imparidentia</taxon>
        <taxon>Neoheterodontei</taxon>
        <taxon>Myida</taxon>
        <taxon>Myoidea</taxon>
        <taxon>Myidae</taxon>
        <taxon>Mya</taxon>
    </lineage>
</organism>
<evidence type="ECO:0000259" key="17">
    <source>
        <dbReference type="Pfam" id="PF00361"/>
    </source>
</evidence>
<evidence type="ECO:0000256" key="8">
    <source>
        <dbReference type="ARBA" id="ARBA00022967"/>
    </source>
</evidence>
<keyword evidence="9 16" id="KW-0249">Electron transport</keyword>
<dbReference type="AlphaFoldDB" id="A0A076JE71"/>
<feature type="transmembrane region" description="Helical" evidence="16">
    <location>
        <begin position="283"/>
        <end position="303"/>
    </location>
</feature>